<dbReference type="AlphaFoldDB" id="A0A6C0DLY0"/>
<feature type="transmembrane region" description="Helical" evidence="1">
    <location>
        <begin position="82"/>
        <end position="99"/>
    </location>
</feature>
<feature type="transmembrane region" description="Helical" evidence="1">
    <location>
        <begin position="20"/>
        <end position="43"/>
    </location>
</feature>
<evidence type="ECO:0000256" key="1">
    <source>
        <dbReference type="SAM" id="Phobius"/>
    </source>
</evidence>
<reference evidence="2" key="1">
    <citation type="journal article" date="2020" name="Nature">
        <title>Giant virus diversity and host interactions through global metagenomics.</title>
        <authorList>
            <person name="Schulz F."/>
            <person name="Roux S."/>
            <person name="Paez-Espino D."/>
            <person name="Jungbluth S."/>
            <person name="Walsh D.A."/>
            <person name="Denef V.J."/>
            <person name="McMahon K.D."/>
            <person name="Konstantinidis K.T."/>
            <person name="Eloe-Fadrosh E.A."/>
            <person name="Kyrpides N.C."/>
            <person name="Woyke T."/>
        </authorList>
    </citation>
    <scope>NUCLEOTIDE SEQUENCE</scope>
    <source>
        <strain evidence="2">GVMAG-M-3300023174-30</strain>
    </source>
</reference>
<accession>A0A6C0DLY0</accession>
<organism evidence="2">
    <name type="scientific">viral metagenome</name>
    <dbReference type="NCBI Taxonomy" id="1070528"/>
    <lineage>
        <taxon>unclassified sequences</taxon>
        <taxon>metagenomes</taxon>
        <taxon>organismal metagenomes</taxon>
    </lineage>
</organism>
<evidence type="ECO:0000313" key="2">
    <source>
        <dbReference type="EMBL" id="QHT17577.1"/>
    </source>
</evidence>
<sequence length="173" mass="20655">MNLSIRFKNNELFNSNDYTLSAITIIIINDIAFNVIIYIWYLLYSFGIITFANPFFALSITLIQNIIVYMYLLKKGLSKDNLIKYSILLIILKVIPLISLRNDIHINYIDVYITIYLYIIYILFVIIINDILMKKNINVFEFVKKDIYNERYDDKNVNKLYDVIYYDIINKII</sequence>
<feature type="transmembrane region" description="Helical" evidence="1">
    <location>
        <begin position="55"/>
        <end position="73"/>
    </location>
</feature>
<keyword evidence="1" id="KW-1133">Transmembrane helix</keyword>
<dbReference type="EMBL" id="MN739643">
    <property type="protein sequence ID" value="QHT17577.1"/>
    <property type="molecule type" value="Genomic_DNA"/>
</dbReference>
<proteinExistence type="predicted"/>
<keyword evidence="1" id="KW-0812">Transmembrane</keyword>
<keyword evidence="1" id="KW-0472">Membrane</keyword>
<protein>
    <submittedName>
        <fullName evidence="2">Uncharacterized protein</fullName>
    </submittedName>
</protein>
<feature type="transmembrane region" description="Helical" evidence="1">
    <location>
        <begin position="111"/>
        <end position="132"/>
    </location>
</feature>
<name>A0A6C0DLY0_9ZZZZ</name>